<name>A0ABY4FKS5_9MICO</name>
<keyword evidence="5" id="KW-1185">Reference proteome</keyword>
<keyword evidence="1" id="KW-0238">DNA-binding</keyword>
<accession>A0ABY4FKS5</accession>
<dbReference type="Gene3D" id="2.60.120.10">
    <property type="entry name" value="Jelly Rolls"/>
    <property type="match status" value="1"/>
</dbReference>
<dbReference type="CDD" id="cd02209">
    <property type="entry name" value="cupin_XRE_C"/>
    <property type="match status" value="1"/>
</dbReference>
<dbReference type="Pfam" id="PF07883">
    <property type="entry name" value="Cupin_2"/>
    <property type="match status" value="1"/>
</dbReference>
<dbReference type="Proteomes" id="UP000831786">
    <property type="component" value="Chromosome"/>
</dbReference>
<evidence type="ECO:0000313" key="5">
    <source>
        <dbReference type="Proteomes" id="UP000831786"/>
    </source>
</evidence>
<dbReference type="InterPro" id="IPR001387">
    <property type="entry name" value="Cro/C1-type_HTH"/>
</dbReference>
<dbReference type="EMBL" id="CP095045">
    <property type="protein sequence ID" value="UOQ56869.1"/>
    <property type="molecule type" value="Genomic_DNA"/>
</dbReference>
<dbReference type="Pfam" id="PF01381">
    <property type="entry name" value="HTH_3"/>
    <property type="match status" value="1"/>
</dbReference>
<evidence type="ECO:0000256" key="1">
    <source>
        <dbReference type="ARBA" id="ARBA00023125"/>
    </source>
</evidence>
<dbReference type="SMART" id="SM00530">
    <property type="entry name" value="HTH_XRE"/>
    <property type="match status" value="1"/>
</dbReference>
<dbReference type="PROSITE" id="PS50943">
    <property type="entry name" value="HTH_CROC1"/>
    <property type="match status" value="1"/>
</dbReference>
<protein>
    <submittedName>
        <fullName evidence="4">Helix-turn-helix domain-containing protein</fullName>
    </submittedName>
</protein>
<dbReference type="PANTHER" id="PTHR46797">
    <property type="entry name" value="HTH-TYPE TRANSCRIPTIONAL REGULATOR"/>
    <property type="match status" value="1"/>
</dbReference>
<organism evidence="4 5">
    <name type="scientific">Leucobacter allii</name>
    <dbReference type="NCBI Taxonomy" id="2932247"/>
    <lineage>
        <taxon>Bacteria</taxon>
        <taxon>Bacillati</taxon>
        <taxon>Actinomycetota</taxon>
        <taxon>Actinomycetes</taxon>
        <taxon>Micrococcales</taxon>
        <taxon>Microbacteriaceae</taxon>
        <taxon>Leucobacter</taxon>
    </lineage>
</organism>
<evidence type="ECO:0000259" key="3">
    <source>
        <dbReference type="PROSITE" id="PS50943"/>
    </source>
</evidence>
<sequence>MSPEESIGERLRSARLARRLSLRGVAQALGVSASLISQVETGKTRPSVATLYALASYLDVSLDELLGLGAVERPAEQVSEARGDAPARTVPVSSSVQRASENPVIEMENGVRWERLAMQPGGAADPVLVSYAPGASSSIEGKFMQHRGQEYGYVLEGEITLRLEFDTFLLGPGDSFHFDSERPHIVSNQGAVPAKGVWFIVGRGSAGSVVDAGTAERTHGSSGSGTDALHRSVSA</sequence>
<dbReference type="InterPro" id="IPR014710">
    <property type="entry name" value="RmlC-like_jellyroll"/>
</dbReference>
<dbReference type="InterPro" id="IPR050807">
    <property type="entry name" value="TransReg_Diox_bact_type"/>
</dbReference>
<dbReference type="RefSeq" id="WP_244727378.1">
    <property type="nucleotide sequence ID" value="NZ_CP095045.1"/>
</dbReference>
<dbReference type="SUPFAM" id="SSF47413">
    <property type="entry name" value="lambda repressor-like DNA-binding domains"/>
    <property type="match status" value="1"/>
</dbReference>
<feature type="region of interest" description="Disordered" evidence="2">
    <location>
        <begin position="213"/>
        <end position="235"/>
    </location>
</feature>
<evidence type="ECO:0000313" key="4">
    <source>
        <dbReference type="EMBL" id="UOQ56869.1"/>
    </source>
</evidence>
<gene>
    <name evidence="4" type="ORF">MUN78_14555</name>
</gene>
<reference evidence="4 5" key="1">
    <citation type="submission" date="2022-04" db="EMBL/GenBank/DDBJ databases">
        <title>Leucobacter sp. isolated from rhizosphere of garlic.</title>
        <authorList>
            <person name="Won M."/>
            <person name="Lee C.-M."/>
            <person name="Woen H.-Y."/>
            <person name="Kwon S.-W."/>
        </authorList>
    </citation>
    <scope>NUCLEOTIDE SEQUENCE [LARGE SCALE GENOMIC DNA]</scope>
    <source>
        <strain evidence="4 5">H21R-40</strain>
    </source>
</reference>
<dbReference type="InterPro" id="IPR011051">
    <property type="entry name" value="RmlC_Cupin_sf"/>
</dbReference>
<feature type="domain" description="HTH cro/C1-type" evidence="3">
    <location>
        <begin position="11"/>
        <end position="65"/>
    </location>
</feature>
<dbReference type="CDD" id="cd00093">
    <property type="entry name" value="HTH_XRE"/>
    <property type="match status" value="1"/>
</dbReference>
<proteinExistence type="predicted"/>
<dbReference type="InterPro" id="IPR010982">
    <property type="entry name" value="Lambda_DNA-bd_dom_sf"/>
</dbReference>
<dbReference type="InterPro" id="IPR013096">
    <property type="entry name" value="Cupin_2"/>
</dbReference>
<evidence type="ECO:0000256" key="2">
    <source>
        <dbReference type="SAM" id="MobiDB-lite"/>
    </source>
</evidence>
<dbReference type="Gene3D" id="1.10.260.40">
    <property type="entry name" value="lambda repressor-like DNA-binding domains"/>
    <property type="match status" value="1"/>
</dbReference>
<dbReference type="SUPFAM" id="SSF51182">
    <property type="entry name" value="RmlC-like cupins"/>
    <property type="match status" value="1"/>
</dbReference>
<dbReference type="PANTHER" id="PTHR46797:SF1">
    <property type="entry name" value="METHYLPHOSPHONATE SYNTHASE"/>
    <property type="match status" value="1"/>
</dbReference>